<dbReference type="EMBL" id="AMYD01003153">
    <property type="protein sequence ID" value="EQB47000.1"/>
    <property type="molecule type" value="Genomic_DNA"/>
</dbReference>
<protein>
    <submittedName>
        <fullName evidence="1">Uncharacterized protein</fullName>
    </submittedName>
</protein>
<reference evidence="2" key="1">
    <citation type="journal article" date="2013" name="Mol. Plant Microbe Interact.">
        <title>Global aspects of pacC regulation of pathogenicity genes in Colletotrichum gloeosporioides as revealed by transcriptome analysis.</title>
        <authorList>
            <person name="Alkan N."/>
            <person name="Meng X."/>
            <person name="Friedlander G."/>
            <person name="Reuveni E."/>
            <person name="Sukno S."/>
            <person name="Sherman A."/>
            <person name="Thon M."/>
            <person name="Fluhr R."/>
            <person name="Prusky D."/>
        </authorList>
    </citation>
    <scope>NUCLEOTIDE SEQUENCE [LARGE SCALE GENOMIC DNA]</scope>
    <source>
        <strain evidence="2">Cg-14</strain>
    </source>
</reference>
<comment type="caution">
    <text evidence="1">The sequence shown here is derived from an EMBL/GenBank/DDBJ whole genome shotgun (WGS) entry which is preliminary data.</text>
</comment>
<name>T0LFF9_COLGC</name>
<accession>T0LFF9</accession>
<dbReference type="Proteomes" id="UP000015530">
    <property type="component" value="Unassembled WGS sequence"/>
</dbReference>
<proteinExistence type="predicted"/>
<sequence length="22" mass="2545">MQIAEEENFIKEDVHAGRSIVE</sequence>
<evidence type="ECO:0000313" key="1">
    <source>
        <dbReference type="EMBL" id="EQB47000.1"/>
    </source>
</evidence>
<gene>
    <name evidence="1" type="ORF">CGLO_13909</name>
</gene>
<organism evidence="1 2">
    <name type="scientific">Colletotrichum gloeosporioides (strain Cg-14)</name>
    <name type="common">Anthracnose fungus</name>
    <name type="synonym">Glomerella cingulata</name>
    <dbReference type="NCBI Taxonomy" id="1237896"/>
    <lineage>
        <taxon>Eukaryota</taxon>
        <taxon>Fungi</taxon>
        <taxon>Dikarya</taxon>
        <taxon>Ascomycota</taxon>
        <taxon>Pezizomycotina</taxon>
        <taxon>Sordariomycetes</taxon>
        <taxon>Hypocreomycetidae</taxon>
        <taxon>Glomerellales</taxon>
        <taxon>Glomerellaceae</taxon>
        <taxon>Colletotrichum</taxon>
        <taxon>Colletotrichum gloeosporioides species complex</taxon>
    </lineage>
</organism>
<dbReference type="HOGENOM" id="CLU_3425094_0_0_1"/>
<evidence type="ECO:0000313" key="2">
    <source>
        <dbReference type="Proteomes" id="UP000015530"/>
    </source>
</evidence>
<dbReference type="AlphaFoldDB" id="T0LFF9"/>